<organism evidence="3 4">
    <name type="scientific">Lautropia dentalis</name>
    <dbReference type="NCBI Taxonomy" id="2490857"/>
    <lineage>
        <taxon>Bacteria</taxon>
        <taxon>Pseudomonadati</taxon>
        <taxon>Pseudomonadota</taxon>
        <taxon>Betaproteobacteria</taxon>
        <taxon>Burkholderiales</taxon>
        <taxon>Burkholderiaceae</taxon>
        <taxon>Lautropia</taxon>
    </lineage>
</organism>
<dbReference type="Gene3D" id="2.40.50.140">
    <property type="entry name" value="Nucleic acid-binding proteins"/>
    <property type="match status" value="1"/>
</dbReference>
<dbReference type="AlphaFoldDB" id="A0A3R8LTB9"/>
<evidence type="ECO:0000313" key="4">
    <source>
        <dbReference type="Proteomes" id="UP000270261"/>
    </source>
</evidence>
<dbReference type="GO" id="GO:1990077">
    <property type="term" value="C:primosome complex"/>
    <property type="evidence" value="ECO:0007669"/>
    <property type="project" value="UniProtKB-UniRule"/>
</dbReference>
<dbReference type="EMBL" id="RRUE01000001">
    <property type="protein sequence ID" value="RRN45722.1"/>
    <property type="molecule type" value="Genomic_DNA"/>
</dbReference>
<dbReference type="Pfam" id="PF22657">
    <property type="entry name" value="SSB_1"/>
    <property type="match status" value="1"/>
</dbReference>
<keyword evidence="1" id="KW-0639">Primosome</keyword>
<keyword evidence="4" id="KW-1185">Reference proteome</keyword>
<dbReference type="GO" id="GO:0003697">
    <property type="term" value="F:single-stranded DNA binding"/>
    <property type="evidence" value="ECO:0007669"/>
    <property type="project" value="UniProtKB-UniRule"/>
</dbReference>
<feature type="region of interest" description="Disordered" evidence="2">
    <location>
        <begin position="1"/>
        <end position="23"/>
    </location>
</feature>
<keyword evidence="1" id="KW-0235">DNA replication</keyword>
<accession>A0A3R8LTB9</accession>
<evidence type="ECO:0000256" key="1">
    <source>
        <dbReference type="HAMAP-Rule" id="MF_00720"/>
    </source>
</evidence>
<dbReference type="GO" id="GO:0006269">
    <property type="term" value="P:DNA replication, synthesis of primer"/>
    <property type="evidence" value="ECO:0007669"/>
    <property type="project" value="UniProtKB-KW"/>
</dbReference>
<comment type="function">
    <text evidence="1">Involved in the restart of stalled replication forks, which reloads the replicative helicase on sites other than the origin of replication; the PriA-PriB pathway is the major replication restart pathway. During primosome assembly it facilitates complex formation between PriA and DnaT on DNA; stabilizes PriA on DNA. Stimulates the DNA unwinding activity of PriA helicase.</text>
</comment>
<comment type="similarity">
    <text evidence="1">Belongs to the PriB family.</text>
</comment>
<reference evidence="3 4" key="1">
    <citation type="submission" date="2018-11" db="EMBL/GenBank/DDBJ databases">
        <title>Genome sequencing of Lautropia sp. KCOM 2505 (= ChDC F240).</title>
        <authorList>
            <person name="Kook J.-K."/>
            <person name="Park S.-N."/>
            <person name="Lim Y.K."/>
        </authorList>
    </citation>
    <scope>NUCLEOTIDE SEQUENCE [LARGE SCALE GENOMIC DNA]</scope>
    <source>
        <strain evidence="3 4">KCOM 2505</strain>
    </source>
</reference>
<proteinExistence type="inferred from homology"/>
<evidence type="ECO:0000256" key="2">
    <source>
        <dbReference type="SAM" id="MobiDB-lite"/>
    </source>
</evidence>
<protein>
    <recommendedName>
        <fullName evidence="1">Replication restart protein PriB</fullName>
    </recommendedName>
</protein>
<dbReference type="SUPFAM" id="SSF50249">
    <property type="entry name" value="Nucleic acid-binding proteins"/>
    <property type="match status" value="1"/>
</dbReference>
<evidence type="ECO:0000313" key="3">
    <source>
        <dbReference type="EMBL" id="RRN45722.1"/>
    </source>
</evidence>
<sequence>MHAPEQPVNPPSDAPLTAGEDGENHLLLTATLTGRETLRYNLSGVPVTECTLSHASRQLEAGIERQVRLDISAVALGDLARELAGIDPGTRLTVSGFLTPLRRSGRALCLHLTRIDQY</sequence>
<keyword evidence="1" id="KW-0238">DNA-binding</keyword>
<dbReference type="InterPro" id="IPR023646">
    <property type="entry name" value="Prisomal_replication_PriB"/>
</dbReference>
<comment type="caution">
    <text evidence="3">The sequence shown here is derived from an EMBL/GenBank/DDBJ whole genome shotgun (WGS) entry which is preliminary data.</text>
</comment>
<dbReference type="InterPro" id="IPR012340">
    <property type="entry name" value="NA-bd_OB-fold"/>
</dbReference>
<gene>
    <name evidence="1 3" type="primary">priB</name>
    <name evidence="3" type="ORF">EHV23_06125</name>
</gene>
<dbReference type="Proteomes" id="UP000270261">
    <property type="component" value="Unassembled WGS sequence"/>
</dbReference>
<name>A0A3R8LTB9_9BURK</name>
<dbReference type="NCBIfam" id="TIGR04418">
    <property type="entry name" value="PriB_gamma"/>
    <property type="match status" value="1"/>
</dbReference>
<dbReference type="HAMAP" id="MF_00720">
    <property type="entry name" value="PriB"/>
    <property type="match status" value="1"/>
</dbReference>
<comment type="subunit">
    <text evidence="1">Homodimer. Interacts with PriA and DnaT. Component of the replication restart primosome. Primosome assembly occurs via a 'hand-off' mechanism. PriA binds to replication forks, subsequently PriB then DnaT bind; DnaT then displaces ssDNA to generate the helicase loading substrate.</text>
</comment>